<proteinExistence type="predicted"/>
<name>A0A9D7E025_9PROT</name>
<organism evidence="2 3">
    <name type="scientific">Candidatus Methylophosphatis roskildensis</name>
    <dbReference type="NCBI Taxonomy" id="2899263"/>
    <lineage>
        <taxon>Bacteria</taxon>
        <taxon>Pseudomonadati</taxon>
        <taxon>Pseudomonadota</taxon>
        <taxon>Betaproteobacteria</taxon>
        <taxon>Nitrosomonadales</taxon>
        <taxon>Sterolibacteriaceae</taxon>
        <taxon>Candidatus Methylophosphatis</taxon>
    </lineage>
</organism>
<protein>
    <recommendedName>
        <fullName evidence="4">Cytochrome c</fullName>
    </recommendedName>
</protein>
<feature type="compositionally biased region" description="Basic and acidic residues" evidence="1">
    <location>
        <begin position="16"/>
        <end position="27"/>
    </location>
</feature>
<dbReference type="GO" id="GO:0009055">
    <property type="term" value="F:electron transfer activity"/>
    <property type="evidence" value="ECO:0007669"/>
    <property type="project" value="InterPro"/>
</dbReference>
<dbReference type="Gene3D" id="1.20.120.10">
    <property type="entry name" value="Cytochrome c/b562"/>
    <property type="match status" value="1"/>
</dbReference>
<dbReference type="PROSITE" id="PS51009">
    <property type="entry name" value="CYTCII"/>
    <property type="match status" value="1"/>
</dbReference>
<evidence type="ECO:0000313" key="2">
    <source>
        <dbReference type="EMBL" id="MBK6974070.1"/>
    </source>
</evidence>
<comment type="caution">
    <text evidence="2">The sequence shown here is derived from an EMBL/GenBank/DDBJ whole genome shotgun (WGS) entry which is preliminary data.</text>
</comment>
<dbReference type="GO" id="GO:0022900">
    <property type="term" value="P:electron transport chain"/>
    <property type="evidence" value="ECO:0007669"/>
    <property type="project" value="InterPro"/>
</dbReference>
<dbReference type="AlphaFoldDB" id="A0A9D7E025"/>
<sequence length="163" mass="17525">MATALGFVAAAALAQQHDHSRDQHDRPVTQAADSHGAAASSDERQVVQFPQALRERTLANMRDHLLALQQIQQALSTEDYDKAADIAEQRLGMTSLKLHGSHEVAKYMPLGMQNAGTAMHRSASHFALVAQEASATGEMKPVLAALSRITGNCVACHAGYRVK</sequence>
<dbReference type="SUPFAM" id="SSF47175">
    <property type="entry name" value="Cytochromes"/>
    <property type="match status" value="1"/>
</dbReference>
<gene>
    <name evidence="2" type="ORF">IPH26_14410</name>
</gene>
<dbReference type="GO" id="GO:0005506">
    <property type="term" value="F:iron ion binding"/>
    <property type="evidence" value="ECO:0007669"/>
    <property type="project" value="InterPro"/>
</dbReference>
<dbReference type="Proteomes" id="UP000807785">
    <property type="component" value="Unassembled WGS sequence"/>
</dbReference>
<evidence type="ECO:0000313" key="3">
    <source>
        <dbReference type="Proteomes" id="UP000807785"/>
    </source>
</evidence>
<dbReference type="InterPro" id="IPR002321">
    <property type="entry name" value="Cyt_c_II"/>
</dbReference>
<dbReference type="InterPro" id="IPR010980">
    <property type="entry name" value="Cyt_c/b562"/>
</dbReference>
<feature type="compositionally biased region" description="Low complexity" evidence="1">
    <location>
        <begin position="31"/>
        <end position="40"/>
    </location>
</feature>
<dbReference type="EMBL" id="JADJEV010000004">
    <property type="protein sequence ID" value="MBK6974070.1"/>
    <property type="molecule type" value="Genomic_DNA"/>
</dbReference>
<accession>A0A9D7E025</accession>
<evidence type="ECO:0008006" key="4">
    <source>
        <dbReference type="Google" id="ProtNLM"/>
    </source>
</evidence>
<reference evidence="2" key="1">
    <citation type="submission" date="2020-10" db="EMBL/GenBank/DDBJ databases">
        <title>Connecting structure to function with the recovery of over 1000 high-quality activated sludge metagenome-assembled genomes encoding full-length rRNA genes using long-read sequencing.</title>
        <authorList>
            <person name="Singleton C.M."/>
            <person name="Petriglieri F."/>
            <person name="Kristensen J.M."/>
            <person name="Kirkegaard R.H."/>
            <person name="Michaelsen T.Y."/>
            <person name="Andersen M.H."/>
            <person name="Karst S.M."/>
            <person name="Dueholm M.S."/>
            <person name="Nielsen P.H."/>
            <person name="Albertsen M."/>
        </authorList>
    </citation>
    <scope>NUCLEOTIDE SEQUENCE</scope>
    <source>
        <strain evidence="2">Bjer_18-Q3-R1-45_BAT3C.347</strain>
    </source>
</reference>
<evidence type="ECO:0000256" key="1">
    <source>
        <dbReference type="SAM" id="MobiDB-lite"/>
    </source>
</evidence>
<feature type="region of interest" description="Disordered" evidence="1">
    <location>
        <begin position="15"/>
        <end position="45"/>
    </location>
</feature>
<dbReference type="GO" id="GO:0020037">
    <property type="term" value="F:heme binding"/>
    <property type="evidence" value="ECO:0007669"/>
    <property type="project" value="InterPro"/>
</dbReference>